<feature type="non-terminal residue" evidence="2">
    <location>
        <position position="1"/>
    </location>
</feature>
<keyword evidence="1" id="KW-1133">Transmembrane helix</keyword>
<feature type="non-terminal residue" evidence="2">
    <location>
        <position position="130"/>
    </location>
</feature>
<gene>
    <name evidence="2" type="ORF">METZ01_LOCUS355264</name>
</gene>
<dbReference type="EMBL" id="UINC01124932">
    <property type="protein sequence ID" value="SVD02410.1"/>
    <property type="molecule type" value="Genomic_DNA"/>
</dbReference>
<organism evidence="2">
    <name type="scientific">marine metagenome</name>
    <dbReference type="NCBI Taxonomy" id="408172"/>
    <lineage>
        <taxon>unclassified sequences</taxon>
        <taxon>metagenomes</taxon>
        <taxon>ecological metagenomes</taxon>
    </lineage>
</organism>
<feature type="transmembrane region" description="Helical" evidence="1">
    <location>
        <begin position="82"/>
        <end position="102"/>
    </location>
</feature>
<reference evidence="2" key="1">
    <citation type="submission" date="2018-05" db="EMBL/GenBank/DDBJ databases">
        <authorList>
            <person name="Lanie J.A."/>
            <person name="Ng W.-L."/>
            <person name="Kazmierczak K.M."/>
            <person name="Andrzejewski T.M."/>
            <person name="Davidsen T.M."/>
            <person name="Wayne K.J."/>
            <person name="Tettelin H."/>
            <person name="Glass J.I."/>
            <person name="Rusch D."/>
            <person name="Podicherti R."/>
            <person name="Tsui H.-C.T."/>
            <person name="Winkler M.E."/>
        </authorList>
    </citation>
    <scope>NUCLEOTIDE SEQUENCE</scope>
</reference>
<evidence type="ECO:0000313" key="2">
    <source>
        <dbReference type="EMBL" id="SVD02410.1"/>
    </source>
</evidence>
<keyword evidence="1" id="KW-0472">Membrane</keyword>
<evidence type="ECO:0000256" key="1">
    <source>
        <dbReference type="SAM" id="Phobius"/>
    </source>
</evidence>
<protein>
    <submittedName>
        <fullName evidence="2">Uncharacterized protein</fullName>
    </submittedName>
</protein>
<name>A0A382RY70_9ZZZZ</name>
<keyword evidence="1" id="KW-0812">Transmembrane</keyword>
<proteinExistence type="predicted"/>
<accession>A0A382RY70</accession>
<dbReference type="AlphaFoldDB" id="A0A382RY70"/>
<dbReference type="AntiFam" id="ANF00015">
    <property type="entry name" value="tRNA translation"/>
</dbReference>
<sequence>VETSPKRALANGWPPGTIAAPQVGNRQPKFFNDAGVVELVDTRDLKSLSREGVPVQVRPPVPYCPPKSSGLLRAGFVTIPRAMGILEIAMTLGMLVLLQAVLGFDNLLYISLESKRAPEAQQSSVRKWGI</sequence>